<reference evidence="3" key="1">
    <citation type="journal article" date="2019" name="Int. J. Syst. Evol. Microbiol.">
        <title>The Global Catalogue of Microorganisms (GCM) 10K type strain sequencing project: providing services to taxonomists for standard genome sequencing and annotation.</title>
        <authorList>
            <consortium name="The Broad Institute Genomics Platform"/>
            <consortium name="The Broad Institute Genome Sequencing Center for Infectious Disease"/>
            <person name="Wu L."/>
            <person name="Ma J."/>
        </authorList>
    </citation>
    <scope>NUCLEOTIDE SEQUENCE [LARGE SCALE GENOMIC DNA]</scope>
    <source>
        <strain evidence="3">CCM 7480</strain>
    </source>
</reference>
<evidence type="ECO:0000313" key="2">
    <source>
        <dbReference type="EMBL" id="MFC3460829.1"/>
    </source>
</evidence>
<dbReference type="NCBIfam" id="TIGR02913">
    <property type="entry name" value="HAF_rpt"/>
    <property type="match status" value="2"/>
</dbReference>
<organism evidence="2 3">
    <name type="scientific">Massilia haematophila</name>
    <dbReference type="NCBI Taxonomy" id="457923"/>
    <lineage>
        <taxon>Bacteria</taxon>
        <taxon>Pseudomonadati</taxon>
        <taxon>Pseudomonadota</taxon>
        <taxon>Betaproteobacteria</taxon>
        <taxon>Burkholderiales</taxon>
        <taxon>Oxalobacteraceae</taxon>
        <taxon>Telluria group</taxon>
        <taxon>Massilia</taxon>
    </lineage>
</organism>
<accession>A0ABV7PS96</accession>
<dbReference type="InterPro" id="IPR014262">
    <property type="entry name" value="HAF_rpt"/>
</dbReference>
<keyword evidence="3" id="KW-1185">Reference proteome</keyword>
<gene>
    <name evidence="2" type="ORF">ACFOPH_21660</name>
</gene>
<sequence length="396" mass="41703">MHMHQRMSVVLMSFAVAGAAWAHPEYKVTIVGPAGSTATDINEAGVVVGNYPVGAGITHAFLNRGRGLVDLGTLKGTSSTATAINDRGQVLGQWTTRSGQVRGYIYDKGKLRDIGTIGGRYTTWTDINNAGYISVFAADPVLPDGEGGGSTSYLRAPNGALTQLADLPFTNPLYPPLTEARALNNKNQVTGGSGPAEPIDFFLRGFIWTRGQTRDIGDLGYPAPINPVAINDRGQVTGNAELPGGPARAAFLYYRGRIVSIDSRPASEGPFSGGTGINNRGHVVGFSIEQGGARAFIWRGRRMEFLNALIDPRQGWNITDAQAINDAGQIAATGTRNGGTYAVRLDLIRPYANAVPAAEPDEEASVEPALSAEAAAARAKAEAEAAAREVAQPVTQ</sequence>
<proteinExistence type="predicted"/>
<feature type="chain" id="PRO_5046791324" evidence="1">
    <location>
        <begin position="23"/>
        <end position="396"/>
    </location>
</feature>
<name>A0ABV7PS96_9BURK</name>
<keyword evidence="1" id="KW-0732">Signal</keyword>
<dbReference type="Proteomes" id="UP001595665">
    <property type="component" value="Unassembled WGS sequence"/>
</dbReference>
<protein>
    <submittedName>
        <fullName evidence="2">HAF repeat-containing protein</fullName>
    </submittedName>
</protein>
<evidence type="ECO:0000256" key="1">
    <source>
        <dbReference type="SAM" id="SignalP"/>
    </source>
</evidence>
<evidence type="ECO:0000313" key="3">
    <source>
        <dbReference type="Proteomes" id="UP001595665"/>
    </source>
</evidence>
<dbReference type="RefSeq" id="WP_379737198.1">
    <property type="nucleotide sequence ID" value="NZ_JBHRVV010000001.1"/>
</dbReference>
<comment type="caution">
    <text evidence="2">The sequence shown here is derived from an EMBL/GenBank/DDBJ whole genome shotgun (WGS) entry which is preliminary data.</text>
</comment>
<dbReference type="EMBL" id="JBHRVV010000001">
    <property type="protein sequence ID" value="MFC3460829.1"/>
    <property type="molecule type" value="Genomic_DNA"/>
</dbReference>
<feature type="signal peptide" evidence="1">
    <location>
        <begin position="1"/>
        <end position="22"/>
    </location>
</feature>